<proteinExistence type="predicted"/>
<dbReference type="HOGENOM" id="CLU_083287_15_1_11"/>
<dbReference type="AlphaFoldDB" id="N0E4J1"/>
<evidence type="ECO:0000313" key="3">
    <source>
        <dbReference type="Proteomes" id="UP000013167"/>
    </source>
</evidence>
<keyword evidence="3" id="KW-1185">Reference proteome</keyword>
<dbReference type="PANTHER" id="PTHR39515">
    <property type="entry name" value="CONSERVED PROTEIN"/>
    <property type="match status" value="1"/>
</dbReference>
<dbReference type="SUPFAM" id="SSF46785">
    <property type="entry name" value="Winged helix' DNA-binding domain"/>
    <property type="match status" value="1"/>
</dbReference>
<dbReference type="Gene3D" id="1.10.10.10">
    <property type="entry name" value="Winged helix-like DNA-binding domain superfamily/Winged helix DNA-binding domain"/>
    <property type="match status" value="1"/>
</dbReference>
<dbReference type="STRING" id="1193181.BN10_650037"/>
<evidence type="ECO:0000259" key="1">
    <source>
        <dbReference type="PROSITE" id="PS50995"/>
    </source>
</evidence>
<dbReference type="GO" id="GO:0003700">
    <property type="term" value="F:DNA-binding transcription factor activity"/>
    <property type="evidence" value="ECO:0007669"/>
    <property type="project" value="InterPro"/>
</dbReference>
<feature type="domain" description="HTH marR-type" evidence="1">
    <location>
        <begin position="1"/>
        <end position="142"/>
    </location>
</feature>
<accession>N0E4J1</accession>
<organism evidence="2 3">
    <name type="scientific">Phycicoccus elongatus Lp2</name>
    <dbReference type="NCBI Taxonomy" id="1193181"/>
    <lineage>
        <taxon>Bacteria</taxon>
        <taxon>Bacillati</taxon>
        <taxon>Actinomycetota</taxon>
        <taxon>Actinomycetes</taxon>
        <taxon>Micrococcales</taxon>
        <taxon>Intrasporangiaceae</taxon>
        <taxon>Phycicoccus</taxon>
    </lineage>
</organism>
<sequence length="155" mass="16877">MYVGLMPLDQSADRLLRASARLSRWATRHASIDIPYAQARLLALMDDHGPMRITALAEHDNTSQPTMTTQVQRLVDQGWARRQPDPVDARATLASLTPSGQRELDRLRAAREATLAPVLARLHPTQRAAVPAAVAVLEALLAAAADESTATRQEA</sequence>
<dbReference type="PANTHER" id="PTHR39515:SF2">
    <property type="entry name" value="HTH-TYPE TRANSCRIPTIONAL REGULATOR RV0880"/>
    <property type="match status" value="1"/>
</dbReference>
<dbReference type="InterPro" id="IPR036390">
    <property type="entry name" value="WH_DNA-bd_sf"/>
</dbReference>
<dbReference type="InterPro" id="IPR036388">
    <property type="entry name" value="WH-like_DNA-bd_sf"/>
</dbReference>
<gene>
    <name evidence="2" type="ORF">BN10_650037</name>
</gene>
<dbReference type="InterPro" id="IPR000835">
    <property type="entry name" value="HTH_MarR-typ"/>
</dbReference>
<dbReference type="EMBL" id="CAIZ01000136">
    <property type="protein sequence ID" value="CCH70740.1"/>
    <property type="molecule type" value="Genomic_DNA"/>
</dbReference>
<dbReference type="SMART" id="SM00347">
    <property type="entry name" value="HTH_MARR"/>
    <property type="match status" value="1"/>
</dbReference>
<name>N0E4J1_9MICO</name>
<dbReference type="PROSITE" id="PS50995">
    <property type="entry name" value="HTH_MARR_2"/>
    <property type="match status" value="1"/>
</dbReference>
<comment type="caution">
    <text evidence="2">The sequence shown here is derived from an EMBL/GenBank/DDBJ whole genome shotgun (WGS) entry which is preliminary data.</text>
</comment>
<protein>
    <recommendedName>
        <fullName evidence="1">HTH marR-type domain-containing protein</fullName>
    </recommendedName>
</protein>
<reference evidence="2 3" key="1">
    <citation type="journal article" date="2013" name="ISME J.">
        <title>A metabolic model for members of the genus Tetrasphaera involved in enhanced biological phosphorus removal.</title>
        <authorList>
            <person name="Kristiansen R."/>
            <person name="Nguyen H.T.T."/>
            <person name="Saunders A.M."/>
            <person name="Nielsen J.L."/>
            <person name="Wimmer R."/>
            <person name="Le V.Q."/>
            <person name="McIlroy S.J."/>
            <person name="Petrovski S."/>
            <person name="Seviour R.J."/>
            <person name="Calteau A."/>
            <person name="Nielsen K.L."/>
            <person name="Nielsen P.H."/>
        </authorList>
    </citation>
    <scope>NUCLEOTIDE SEQUENCE [LARGE SCALE GENOMIC DNA]</scope>
    <source>
        <strain evidence="2 3">Lp2</strain>
    </source>
</reference>
<dbReference type="InterPro" id="IPR052526">
    <property type="entry name" value="HTH-type_Bedaq_tolerance"/>
</dbReference>
<dbReference type="eggNOG" id="COG1846">
    <property type="taxonomic scope" value="Bacteria"/>
</dbReference>
<dbReference type="Pfam" id="PF01047">
    <property type="entry name" value="MarR"/>
    <property type="match status" value="1"/>
</dbReference>
<dbReference type="Proteomes" id="UP000013167">
    <property type="component" value="Unassembled WGS sequence"/>
</dbReference>
<evidence type="ECO:0000313" key="2">
    <source>
        <dbReference type="EMBL" id="CCH70740.1"/>
    </source>
</evidence>